<dbReference type="OrthoDB" id="5979489at2759"/>
<dbReference type="EMBL" id="GL446350">
    <property type="protein sequence ID" value="EFN87968.1"/>
    <property type="molecule type" value="Genomic_DNA"/>
</dbReference>
<dbReference type="GO" id="GO:0009263">
    <property type="term" value="P:deoxyribonucleotide biosynthetic process"/>
    <property type="evidence" value="ECO:0007669"/>
    <property type="project" value="InterPro"/>
</dbReference>
<dbReference type="Proteomes" id="UP000008237">
    <property type="component" value="Unassembled WGS sequence"/>
</dbReference>
<feature type="non-terminal residue" evidence="1">
    <location>
        <position position="1"/>
    </location>
</feature>
<feature type="non-terminal residue" evidence="1">
    <location>
        <position position="181"/>
    </location>
</feature>
<accession>E2B8L2</accession>
<dbReference type="OMA" id="HIRVETE"/>
<evidence type="ECO:0000313" key="2">
    <source>
        <dbReference type="Proteomes" id="UP000008237"/>
    </source>
</evidence>
<gene>
    <name evidence="1" type="ORF">EAI_04231</name>
</gene>
<evidence type="ECO:0000313" key="1">
    <source>
        <dbReference type="EMBL" id="EFN87968.1"/>
    </source>
</evidence>
<dbReference type="STRING" id="610380.E2B8L2"/>
<name>E2B8L2_HARSA</name>
<proteinExistence type="predicted"/>
<dbReference type="InterPro" id="IPR000358">
    <property type="entry name" value="RNR_small_fam"/>
</dbReference>
<dbReference type="AlphaFoldDB" id="E2B8L2"/>
<keyword evidence="2" id="KW-1185">Reference proteome</keyword>
<dbReference type="GO" id="GO:0004748">
    <property type="term" value="F:ribonucleoside-diphosphate reductase activity, thioredoxin disulfide as acceptor"/>
    <property type="evidence" value="ECO:0007669"/>
    <property type="project" value="TreeGrafter"/>
</dbReference>
<protein>
    <submittedName>
        <fullName evidence="1">Uncharacterized protein F54H12.2</fullName>
    </submittedName>
</protein>
<dbReference type="PANTHER" id="PTHR23409">
    <property type="entry name" value="RIBONUCLEOSIDE-DIPHOSPHATE REDUCTASE SMALL CHAIN"/>
    <property type="match status" value="1"/>
</dbReference>
<dbReference type="PANTHER" id="PTHR23409:SF21">
    <property type="entry name" value="CAPSID PROTEIN"/>
    <property type="match status" value="1"/>
</dbReference>
<reference evidence="1 2" key="1">
    <citation type="journal article" date="2010" name="Science">
        <title>Genomic comparison of the ants Camponotus floridanus and Harpegnathos saltator.</title>
        <authorList>
            <person name="Bonasio R."/>
            <person name="Zhang G."/>
            <person name="Ye C."/>
            <person name="Mutti N.S."/>
            <person name="Fang X."/>
            <person name="Qin N."/>
            <person name="Donahue G."/>
            <person name="Yang P."/>
            <person name="Li Q."/>
            <person name="Li C."/>
            <person name="Zhang P."/>
            <person name="Huang Z."/>
            <person name="Berger S.L."/>
            <person name="Reinberg D."/>
            <person name="Wang J."/>
            <person name="Liebig J."/>
        </authorList>
    </citation>
    <scope>NUCLEOTIDE SEQUENCE [LARGE SCALE GENOMIC DNA]</scope>
    <source>
        <strain evidence="1 2">R22 G/1</strain>
    </source>
</reference>
<dbReference type="InParanoid" id="E2B8L2"/>
<dbReference type="GO" id="GO:0005829">
    <property type="term" value="C:cytosol"/>
    <property type="evidence" value="ECO:0007669"/>
    <property type="project" value="TreeGrafter"/>
</dbReference>
<sequence length="181" mass="20174">LPPTQTSIESSQWIHYKPVSSLTDDVPIEFVVPGQREEYIDLAHTMLSLHIRVETETGAGAGVAKVGPVNHTLHSMFNQIDVYFNQKFVPPPNNAYAYRAYIKALLNYASPVKTSHLASCLWYNDTAGNMDALPRATPCNHGLDKRAAFVQGGRTLDLVGHLHCDVFNQDKFLINNVEVHM</sequence>
<organism evidence="2">
    <name type="scientific">Harpegnathos saltator</name>
    <name type="common">Jerdon's jumping ant</name>
    <dbReference type="NCBI Taxonomy" id="610380"/>
    <lineage>
        <taxon>Eukaryota</taxon>
        <taxon>Metazoa</taxon>
        <taxon>Ecdysozoa</taxon>
        <taxon>Arthropoda</taxon>
        <taxon>Hexapoda</taxon>
        <taxon>Insecta</taxon>
        <taxon>Pterygota</taxon>
        <taxon>Neoptera</taxon>
        <taxon>Endopterygota</taxon>
        <taxon>Hymenoptera</taxon>
        <taxon>Apocrita</taxon>
        <taxon>Aculeata</taxon>
        <taxon>Formicoidea</taxon>
        <taxon>Formicidae</taxon>
        <taxon>Ponerinae</taxon>
        <taxon>Ponerini</taxon>
        <taxon>Harpegnathos</taxon>
    </lineage>
</organism>